<dbReference type="Pfam" id="PF00877">
    <property type="entry name" value="NLPC_P60"/>
    <property type="match status" value="1"/>
</dbReference>
<sequence>MKKKIVASLLSLSMLACAFASTYIVNATDFEGQEAKYIKLCSSSKLTSNQQTTCKEFNSYLYEKNKELKQEASQAKKEAEDTKDDLAKIADQISQIDTKIESAQSELNYVQDSIDKLKKEVEKQSEQLQERLYSMQTTLNSHIFTTYIFGADTFSDFMSRVINIKEITNYDNELIAQINENLKEVEKQETTLKNLKDSLEADKKEQANLQKTFQAKLTEQNKTIANNNSEAAANQESIETIQKNLAAIQKASSASKVNNVTQATPNKKPSSPSGSQSTQKPSEDQNESNQSNSNQNDEKEDNNNNNENNNQENNNNTTPGDSLTSSEELGLAIANKALSRQGYMYVWGGGHSWSSIQNPNWTQFDCSGLVNWSHYQAGVNLGRIHYTGSLINAGTGISRSELQAGDIILFSSNGQASGVHHVGIYIGNNQMVHAPSTGQPVQVANLSYSYWQNEWYTCRRLY</sequence>
<evidence type="ECO:0000313" key="11">
    <source>
        <dbReference type="Proteomes" id="UP001529275"/>
    </source>
</evidence>
<name>A0ABT7UIU4_9FIRM</name>
<keyword evidence="4" id="KW-0378">Hydrolase</keyword>
<keyword evidence="3 8" id="KW-0732">Signal</keyword>
<evidence type="ECO:0000256" key="1">
    <source>
        <dbReference type="ARBA" id="ARBA00007074"/>
    </source>
</evidence>
<keyword evidence="2" id="KW-0645">Protease</keyword>
<dbReference type="PROSITE" id="PS51935">
    <property type="entry name" value="NLPC_P60"/>
    <property type="match status" value="1"/>
</dbReference>
<feature type="coiled-coil region" evidence="6">
    <location>
        <begin position="58"/>
        <end position="138"/>
    </location>
</feature>
<dbReference type="Pfam" id="PF24568">
    <property type="entry name" value="CC_PcsB"/>
    <property type="match status" value="1"/>
</dbReference>
<keyword evidence="5" id="KW-0788">Thiol protease</keyword>
<dbReference type="EMBL" id="JAUDCK010000016">
    <property type="protein sequence ID" value="MDM8195857.1"/>
    <property type="molecule type" value="Genomic_DNA"/>
</dbReference>
<evidence type="ECO:0000259" key="9">
    <source>
        <dbReference type="PROSITE" id="PS51935"/>
    </source>
</evidence>
<dbReference type="InterPro" id="IPR057309">
    <property type="entry name" value="PcsB_CC"/>
</dbReference>
<evidence type="ECO:0000256" key="5">
    <source>
        <dbReference type="ARBA" id="ARBA00022807"/>
    </source>
</evidence>
<evidence type="ECO:0000256" key="8">
    <source>
        <dbReference type="SAM" id="SignalP"/>
    </source>
</evidence>
<dbReference type="Gene3D" id="6.10.250.3150">
    <property type="match status" value="1"/>
</dbReference>
<proteinExistence type="inferred from homology"/>
<evidence type="ECO:0000256" key="4">
    <source>
        <dbReference type="ARBA" id="ARBA00022801"/>
    </source>
</evidence>
<dbReference type="PANTHER" id="PTHR47053:SF1">
    <property type="entry name" value="MUREIN DD-ENDOPEPTIDASE MEPH-RELATED"/>
    <property type="match status" value="1"/>
</dbReference>
<reference evidence="10 11" key="2">
    <citation type="submission" date="2023-06" db="EMBL/GenBank/DDBJ databases">
        <authorList>
            <person name="Zeman M."/>
            <person name="Kubasova T."/>
            <person name="Jahodarova E."/>
            <person name="Nykrynova M."/>
            <person name="Rychlik I."/>
        </authorList>
    </citation>
    <scope>NUCLEOTIDE SEQUENCE [LARGE SCALE GENOMIC DNA]</scope>
    <source>
        <strain evidence="10 11">ET341</strain>
    </source>
</reference>
<evidence type="ECO:0000256" key="3">
    <source>
        <dbReference type="ARBA" id="ARBA00022729"/>
    </source>
</evidence>
<evidence type="ECO:0000256" key="7">
    <source>
        <dbReference type="SAM" id="MobiDB-lite"/>
    </source>
</evidence>
<dbReference type="InterPro" id="IPR038765">
    <property type="entry name" value="Papain-like_cys_pep_sf"/>
</dbReference>
<evidence type="ECO:0000256" key="6">
    <source>
        <dbReference type="SAM" id="Coils"/>
    </source>
</evidence>
<reference evidence="11" key="1">
    <citation type="submission" date="2023-06" db="EMBL/GenBank/DDBJ databases">
        <title>Identification and characterization of horizontal gene transfer across gut microbiota members of farm animals based on homology search.</title>
        <authorList>
            <person name="Zeman M."/>
            <person name="Kubasova T."/>
            <person name="Jahodarova E."/>
            <person name="Nykrynova M."/>
            <person name="Rychlik I."/>
        </authorList>
    </citation>
    <scope>NUCLEOTIDE SEQUENCE [LARGE SCALE GENOMIC DNA]</scope>
    <source>
        <strain evidence="11">ET341</strain>
    </source>
</reference>
<dbReference type="InterPro" id="IPR051202">
    <property type="entry name" value="Peptidase_C40"/>
</dbReference>
<accession>A0ABT7UIU4</accession>
<dbReference type="PANTHER" id="PTHR47053">
    <property type="entry name" value="MUREIN DD-ENDOPEPTIDASE MEPH-RELATED"/>
    <property type="match status" value="1"/>
</dbReference>
<dbReference type="SUPFAM" id="SSF54001">
    <property type="entry name" value="Cysteine proteinases"/>
    <property type="match status" value="1"/>
</dbReference>
<dbReference type="PROSITE" id="PS51257">
    <property type="entry name" value="PROKAR_LIPOPROTEIN"/>
    <property type="match status" value="1"/>
</dbReference>
<evidence type="ECO:0000313" key="10">
    <source>
        <dbReference type="EMBL" id="MDM8195857.1"/>
    </source>
</evidence>
<dbReference type="InterPro" id="IPR000064">
    <property type="entry name" value="NLP_P60_dom"/>
</dbReference>
<dbReference type="Proteomes" id="UP001529275">
    <property type="component" value="Unassembled WGS sequence"/>
</dbReference>
<feature type="signal peptide" evidence="8">
    <location>
        <begin position="1"/>
        <end position="27"/>
    </location>
</feature>
<feature type="region of interest" description="Disordered" evidence="7">
    <location>
        <begin position="253"/>
        <end position="325"/>
    </location>
</feature>
<dbReference type="Gene3D" id="3.90.1720.10">
    <property type="entry name" value="endopeptidase domain like (from Nostoc punctiforme)"/>
    <property type="match status" value="1"/>
</dbReference>
<feature type="domain" description="NlpC/P60" evidence="9">
    <location>
        <begin position="327"/>
        <end position="462"/>
    </location>
</feature>
<comment type="caution">
    <text evidence="10">The sequence shown here is derived from an EMBL/GenBank/DDBJ whole genome shotgun (WGS) entry which is preliminary data.</text>
</comment>
<gene>
    <name evidence="10" type="ORF">QUV98_05940</name>
</gene>
<feature type="coiled-coil region" evidence="6">
    <location>
        <begin position="175"/>
        <end position="212"/>
    </location>
</feature>
<feature type="chain" id="PRO_5045684377" evidence="8">
    <location>
        <begin position="28"/>
        <end position="462"/>
    </location>
</feature>
<keyword evidence="11" id="KW-1185">Reference proteome</keyword>
<keyword evidence="6" id="KW-0175">Coiled coil</keyword>
<dbReference type="RefSeq" id="WP_289527658.1">
    <property type="nucleotide sequence ID" value="NZ_JAUDCK010000016.1"/>
</dbReference>
<feature type="compositionally biased region" description="Polar residues" evidence="7">
    <location>
        <begin position="253"/>
        <end position="280"/>
    </location>
</feature>
<organism evidence="10 11">
    <name type="scientific">Massilimicrobiota timonensis</name>
    <dbReference type="NCBI Taxonomy" id="1776392"/>
    <lineage>
        <taxon>Bacteria</taxon>
        <taxon>Bacillati</taxon>
        <taxon>Bacillota</taxon>
        <taxon>Erysipelotrichia</taxon>
        <taxon>Erysipelotrichales</taxon>
        <taxon>Erysipelotrichaceae</taxon>
        <taxon>Massilimicrobiota</taxon>
    </lineage>
</organism>
<protein>
    <submittedName>
        <fullName evidence="10">NlpC/P60 family protein</fullName>
    </submittedName>
</protein>
<feature type="compositionally biased region" description="Low complexity" evidence="7">
    <location>
        <begin position="303"/>
        <end position="316"/>
    </location>
</feature>
<evidence type="ECO:0000256" key="2">
    <source>
        <dbReference type="ARBA" id="ARBA00022670"/>
    </source>
</evidence>
<comment type="similarity">
    <text evidence="1">Belongs to the peptidase C40 family.</text>
</comment>